<keyword evidence="1" id="KW-0812">Transmembrane</keyword>
<sequence>MILFQIIFIVFIIFSAVKVVGQIRNNKIGGFNLIFWLLIWIAGGIVILAPEISSNIGTFFGIGRGADLIIYSSIIVLFYIVYRIYIKVESMDKKIKELATKTALGEKTITKN</sequence>
<feature type="transmembrane region" description="Helical" evidence="1">
    <location>
        <begin position="68"/>
        <end position="86"/>
    </location>
</feature>
<dbReference type="AlphaFoldDB" id="A0A1F4V226"/>
<dbReference type="STRING" id="1802624.A2982_01850"/>
<evidence type="ECO:0000313" key="2">
    <source>
        <dbReference type="EMBL" id="OGC51212.1"/>
    </source>
</evidence>
<accession>A0A1F4V226</accession>
<name>A0A1F4V226_UNCKA</name>
<evidence type="ECO:0000313" key="3">
    <source>
        <dbReference type="Proteomes" id="UP000178771"/>
    </source>
</evidence>
<keyword evidence="1" id="KW-0472">Membrane</keyword>
<reference evidence="2 3" key="1">
    <citation type="journal article" date="2016" name="Nat. Commun.">
        <title>Thousands of microbial genomes shed light on interconnected biogeochemical processes in an aquifer system.</title>
        <authorList>
            <person name="Anantharaman K."/>
            <person name="Brown C.T."/>
            <person name="Hug L.A."/>
            <person name="Sharon I."/>
            <person name="Castelle C.J."/>
            <person name="Probst A.J."/>
            <person name="Thomas B.C."/>
            <person name="Singh A."/>
            <person name="Wilkins M.J."/>
            <person name="Karaoz U."/>
            <person name="Brodie E.L."/>
            <person name="Williams K.H."/>
            <person name="Hubbard S.S."/>
            <person name="Banfield J.F."/>
        </authorList>
    </citation>
    <scope>NUCLEOTIDE SEQUENCE [LARGE SCALE GENOMIC DNA]</scope>
</reference>
<comment type="caution">
    <text evidence="2">The sequence shown here is derived from an EMBL/GenBank/DDBJ whole genome shotgun (WGS) entry which is preliminary data.</text>
</comment>
<protein>
    <recommendedName>
        <fullName evidence="4">DUF2304 domain-containing protein</fullName>
    </recommendedName>
</protein>
<feature type="transmembrane region" description="Helical" evidence="1">
    <location>
        <begin position="30"/>
        <end position="48"/>
    </location>
</feature>
<dbReference type="Proteomes" id="UP000178771">
    <property type="component" value="Unassembled WGS sequence"/>
</dbReference>
<gene>
    <name evidence="2" type="ORF">A2982_01850</name>
</gene>
<evidence type="ECO:0008006" key="4">
    <source>
        <dbReference type="Google" id="ProtNLM"/>
    </source>
</evidence>
<dbReference type="InterPro" id="IPR019277">
    <property type="entry name" value="DUF2304"/>
</dbReference>
<feature type="transmembrane region" description="Helical" evidence="1">
    <location>
        <begin position="6"/>
        <end position="23"/>
    </location>
</feature>
<proteinExistence type="predicted"/>
<dbReference type="EMBL" id="MEVH01000028">
    <property type="protein sequence ID" value="OGC51212.1"/>
    <property type="molecule type" value="Genomic_DNA"/>
</dbReference>
<dbReference type="Pfam" id="PF10066">
    <property type="entry name" value="DUF2304"/>
    <property type="match status" value="1"/>
</dbReference>
<organism evidence="2 3">
    <name type="scientific">candidate division WWE3 bacterium RIFCSPLOWO2_01_FULL_39_13</name>
    <dbReference type="NCBI Taxonomy" id="1802624"/>
    <lineage>
        <taxon>Bacteria</taxon>
        <taxon>Katanobacteria</taxon>
    </lineage>
</organism>
<keyword evidence="1" id="KW-1133">Transmembrane helix</keyword>
<evidence type="ECO:0000256" key="1">
    <source>
        <dbReference type="SAM" id="Phobius"/>
    </source>
</evidence>